<dbReference type="InParanoid" id="A0A409WHV4"/>
<reference evidence="1 2" key="1">
    <citation type="journal article" date="2018" name="Evol. Lett.">
        <title>Horizontal gene cluster transfer increased hallucinogenic mushroom diversity.</title>
        <authorList>
            <person name="Reynolds H.T."/>
            <person name="Vijayakumar V."/>
            <person name="Gluck-Thaler E."/>
            <person name="Korotkin H.B."/>
            <person name="Matheny P.B."/>
            <person name="Slot J.C."/>
        </authorList>
    </citation>
    <scope>NUCLEOTIDE SEQUENCE [LARGE SCALE GENOMIC DNA]</scope>
    <source>
        <strain evidence="1 2">2631</strain>
    </source>
</reference>
<dbReference type="Proteomes" id="UP000283269">
    <property type="component" value="Unassembled WGS sequence"/>
</dbReference>
<dbReference type="Gene3D" id="3.30.460.10">
    <property type="entry name" value="Beta Polymerase, domain 2"/>
    <property type="match status" value="1"/>
</dbReference>
<keyword evidence="2" id="KW-1185">Reference proteome</keyword>
<dbReference type="OrthoDB" id="21330at2759"/>
<accession>A0A409WHV4</accession>
<proteinExistence type="predicted"/>
<dbReference type="EMBL" id="NHYD01003427">
    <property type="protein sequence ID" value="PPQ78082.1"/>
    <property type="molecule type" value="Genomic_DNA"/>
</dbReference>
<dbReference type="AlphaFoldDB" id="A0A409WHV4"/>
<protein>
    <submittedName>
        <fullName evidence="1">Uncharacterized protein</fullName>
    </submittedName>
</protein>
<evidence type="ECO:0000313" key="1">
    <source>
        <dbReference type="EMBL" id="PPQ78082.1"/>
    </source>
</evidence>
<evidence type="ECO:0000313" key="2">
    <source>
        <dbReference type="Proteomes" id="UP000283269"/>
    </source>
</evidence>
<sequence>MQPLRCARSLNRLCLNIVHRRARQLSSTSALQQAAGTPWFVDPTPAPQRYGQRPLPPHIQNVTGGTPAVPEDAPEVLKFLHAELAQSPHLEMAQLVVSPSILPPPGPALPLRMPHGRRKRGGTYAGESVYDKTGGGIWDWVVIAQVKEGTENRGAIDSVVRLVRKTLLTREPPVPLAPKSRHSSGTEWVLIDAGTFAIHIVSKGARERYFNQVAW</sequence>
<dbReference type="Pfam" id="PF02410">
    <property type="entry name" value="RsfS"/>
    <property type="match status" value="1"/>
</dbReference>
<name>A0A409WHV4_PSICY</name>
<comment type="caution">
    <text evidence="1">The sequence shown here is derived from an EMBL/GenBank/DDBJ whole genome shotgun (WGS) entry which is preliminary data.</text>
</comment>
<organism evidence="1 2">
    <name type="scientific">Psilocybe cyanescens</name>
    <dbReference type="NCBI Taxonomy" id="93625"/>
    <lineage>
        <taxon>Eukaryota</taxon>
        <taxon>Fungi</taxon>
        <taxon>Dikarya</taxon>
        <taxon>Basidiomycota</taxon>
        <taxon>Agaricomycotina</taxon>
        <taxon>Agaricomycetes</taxon>
        <taxon>Agaricomycetidae</taxon>
        <taxon>Agaricales</taxon>
        <taxon>Agaricineae</taxon>
        <taxon>Strophariaceae</taxon>
        <taxon>Psilocybe</taxon>
    </lineage>
</organism>
<dbReference type="InterPro" id="IPR043519">
    <property type="entry name" value="NT_sf"/>
</dbReference>
<dbReference type="SUPFAM" id="SSF81301">
    <property type="entry name" value="Nucleotidyltransferase"/>
    <property type="match status" value="1"/>
</dbReference>
<gene>
    <name evidence="1" type="ORF">CVT25_015616</name>
</gene>